<dbReference type="Pfam" id="PF00361">
    <property type="entry name" value="Proton_antipo_M"/>
    <property type="match status" value="1"/>
</dbReference>
<dbReference type="EC" id="7.1.1.-" evidence="5"/>
<dbReference type="EMBL" id="VIKR01000002">
    <property type="protein sequence ID" value="TQV74825.1"/>
    <property type="molecule type" value="Genomic_DNA"/>
</dbReference>
<dbReference type="GO" id="GO:0042773">
    <property type="term" value="P:ATP synthesis coupled electron transport"/>
    <property type="evidence" value="ECO:0007669"/>
    <property type="project" value="InterPro"/>
</dbReference>
<keyword evidence="9" id="KW-1185">Reference proteome</keyword>
<sequence>MNQSINFSLLTSEVFLLCAICVILIVDLFQRDKERKLTFNLTLVSLVTLFILDVNQINVLREVGFYGHWVQDQLAVILKLAIYATTFIALLYARPFINHRALMRGEYYILTLFSVLGMMIMVSANSFLIVYLGLELLSLSLYALIALQRDSKSASESAVKYFVMGGLASGFLLYGISLMYGATGSILIADVAAHFNENQSSLIGKFGLVFIVIGLAFKFGAVPFHMWLPDIYHGAPSSISAFISSVPKIAAFGMAMRLLVEAFSQLVTDWSTMILILALLSVIFGNLIAVVQTNLKRLLAYSAIAHIGYFLLGIVTATPEGNSAAMFYIIVYALMTVAGFGIVILMSTEEKEYQNISDLRGLGRFHPWYGLMFAVVMVSMAGIPPFLGFWPKLEIFRQLILNDYIVEAVIAIAFSVVGLFYYLKVIKEMFFTDATDSPEITSSRSLKVAISVNCLLLVIIGLMPDSIFEYCISAFKAIS</sequence>
<protein>
    <recommendedName>
        <fullName evidence="5">NADH-quinone oxidoreductase subunit N</fullName>
        <ecNumber evidence="5">7.1.1.-</ecNumber>
    </recommendedName>
    <alternativeName>
        <fullName evidence="5">NADH dehydrogenase I subunit N</fullName>
    </alternativeName>
    <alternativeName>
        <fullName evidence="5">NDH-1 subunit N</fullName>
    </alternativeName>
</protein>
<comment type="subcellular location">
    <subcellularLocation>
        <location evidence="5">Cell membrane</location>
        <topology evidence="5">Multi-pass membrane protein</topology>
    </subcellularLocation>
    <subcellularLocation>
        <location evidence="1">Endomembrane system</location>
        <topology evidence="1">Multi-pass membrane protein</topology>
    </subcellularLocation>
    <subcellularLocation>
        <location evidence="6">Membrane</location>
        <topology evidence="6">Multi-pass membrane protein</topology>
    </subcellularLocation>
</comment>
<evidence type="ECO:0000256" key="1">
    <source>
        <dbReference type="ARBA" id="ARBA00004127"/>
    </source>
</evidence>
<keyword evidence="5" id="KW-0520">NAD</keyword>
<comment type="catalytic activity">
    <reaction evidence="5">
        <text>a quinone + NADH + 5 H(+)(in) = a quinol + NAD(+) + 4 H(+)(out)</text>
        <dbReference type="Rhea" id="RHEA:57888"/>
        <dbReference type="ChEBI" id="CHEBI:15378"/>
        <dbReference type="ChEBI" id="CHEBI:24646"/>
        <dbReference type="ChEBI" id="CHEBI:57540"/>
        <dbReference type="ChEBI" id="CHEBI:57945"/>
        <dbReference type="ChEBI" id="CHEBI:132124"/>
    </reaction>
</comment>
<dbReference type="GO" id="GO:0005886">
    <property type="term" value="C:plasma membrane"/>
    <property type="evidence" value="ECO:0007669"/>
    <property type="project" value="UniProtKB-SubCell"/>
</dbReference>
<evidence type="ECO:0000313" key="9">
    <source>
        <dbReference type="Proteomes" id="UP000317839"/>
    </source>
</evidence>
<evidence type="ECO:0000256" key="5">
    <source>
        <dbReference type="HAMAP-Rule" id="MF_00445"/>
    </source>
</evidence>
<proteinExistence type="inferred from homology"/>
<feature type="transmembrane region" description="Helical" evidence="5">
    <location>
        <begin position="404"/>
        <end position="423"/>
    </location>
</feature>
<dbReference type="OrthoDB" id="9768329at2"/>
<feature type="transmembrane region" description="Helical" evidence="5">
    <location>
        <begin position="159"/>
        <end position="182"/>
    </location>
</feature>
<dbReference type="GO" id="GO:0050136">
    <property type="term" value="F:NADH dehydrogenase (quinone) (non-electrogenic) activity"/>
    <property type="evidence" value="ECO:0007669"/>
    <property type="project" value="UniProtKB-UniRule"/>
</dbReference>
<dbReference type="RefSeq" id="WP_142941443.1">
    <property type="nucleotide sequence ID" value="NZ_VIKR01000002.1"/>
</dbReference>
<organism evidence="8 9">
    <name type="scientific">Aliikangiella marina</name>
    <dbReference type="NCBI Taxonomy" id="1712262"/>
    <lineage>
        <taxon>Bacteria</taxon>
        <taxon>Pseudomonadati</taxon>
        <taxon>Pseudomonadota</taxon>
        <taxon>Gammaproteobacteria</taxon>
        <taxon>Oceanospirillales</taxon>
        <taxon>Pleioneaceae</taxon>
        <taxon>Aliikangiella</taxon>
    </lineage>
</organism>
<feature type="transmembrane region" description="Helical" evidence="5">
    <location>
        <begin position="37"/>
        <end position="54"/>
    </location>
</feature>
<feature type="transmembrane region" description="Helical" evidence="5">
    <location>
        <begin position="325"/>
        <end position="347"/>
    </location>
</feature>
<feature type="transmembrane region" description="Helical" evidence="5">
    <location>
        <begin position="6"/>
        <end position="25"/>
    </location>
</feature>
<feature type="transmembrane region" description="Helical" evidence="5">
    <location>
        <begin position="105"/>
        <end position="122"/>
    </location>
</feature>
<evidence type="ECO:0000259" key="7">
    <source>
        <dbReference type="Pfam" id="PF00361"/>
    </source>
</evidence>
<dbReference type="NCBIfam" id="NF004442">
    <property type="entry name" value="PRK05777.1-5"/>
    <property type="match status" value="1"/>
</dbReference>
<dbReference type="InterPro" id="IPR001750">
    <property type="entry name" value="ND/Mrp_TM"/>
</dbReference>
<feature type="transmembrane region" description="Helical" evidence="5">
    <location>
        <begin position="444"/>
        <end position="463"/>
    </location>
</feature>
<keyword evidence="5" id="KW-0813">Transport</keyword>
<keyword evidence="5" id="KW-1278">Translocase</keyword>
<dbReference type="AlphaFoldDB" id="A0A545TC76"/>
<keyword evidence="5" id="KW-0830">Ubiquinone</keyword>
<dbReference type="PANTHER" id="PTHR22773">
    <property type="entry name" value="NADH DEHYDROGENASE"/>
    <property type="match status" value="1"/>
</dbReference>
<evidence type="ECO:0000256" key="2">
    <source>
        <dbReference type="ARBA" id="ARBA00022692"/>
    </source>
</evidence>
<reference evidence="8 9" key="1">
    <citation type="submission" date="2019-06" db="EMBL/GenBank/DDBJ databases">
        <title>Draft genome of Aliikangiella marina GYP-15.</title>
        <authorList>
            <person name="Wang G."/>
        </authorList>
    </citation>
    <scope>NUCLEOTIDE SEQUENCE [LARGE SCALE GENOMIC DNA]</scope>
    <source>
        <strain evidence="8 9">GYP-15</strain>
    </source>
</reference>
<keyword evidence="2 5" id="KW-0812">Transmembrane</keyword>
<dbReference type="NCBIfam" id="TIGR01770">
    <property type="entry name" value="NDH_I_N"/>
    <property type="match status" value="1"/>
</dbReference>
<evidence type="ECO:0000313" key="8">
    <source>
        <dbReference type="EMBL" id="TQV74825.1"/>
    </source>
</evidence>
<feature type="transmembrane region" description="Helical" evidence="5">
    <location>
        <begin position="74"/>
        <end position="93"/>
    </location>
</feature>
<keyword evidence="5" id="KW-0874">Quinone</keyword>
<comment type="subunit">
    <text evidence="5">NDH-1 is composed of 14 different subunits. Subunits NuoA, H, J, K, L, M, N constitute the membrane sector of the complex.</text>
</comment>
<dbReference type="HAMAP" id="MF_00445">
    <property type="entry name" value="NDH1_NuoN_1"/>
    <property type="match status" value="1"/>
</dbReference>
<dbReference type="InterPro" id="IPR010096">
    <property type="entry name" value="NADH-Q_OxRdtase_suN/2"/>
</dbReference>
<dbReference type="GO" id="GO:0012505">
    <property type="term" value="C:endomembrane system"/>
    <property type="evidence" value="ECO:0007669"/>
    <property type="project" value="UniProtKB-SubCell"/>
</dbReference>
<evidence type="ECO:0000256" key="6">
    <source>
        <dbReference type="RuleBase" id="RU000320"/>
    </source>
</evidence>
<keyword evidence="5" id="KW-1003">Cell membrane</keyword>
<dbReference type="GO" id="GO:0048038">
    <property type="term" value="F:quinone binding"/>
    <property type="evidence" value="ECO:0007669"/>
    <property type="project" value="UniProtKB-KW"/>
</dbReference>
<feature type="transmembrane region" description="Helical" evidence="5">
    <location>
        <begin position="202"/>
        <end position="227"/>
    </location>
</feature>
<accession>A0A545TC76</accession>
<gene>
    <name evidence="5 8" type="primary">nuoN</name>
    <name evidence="8" type="ORF">FLL45_07645</name>
</gene>
<comment type="function">
    <text evidence="5">NDH-1 shuttles electrons from NADH, via FMN and iron-sulfur (Fe-S) centers, to quinones in the respiratory chain. The immediate electron acceptor for the enzyme in this species is believed to be ubiquinone. Couples the redox reaction to proton translocation (for every two electrons transferred, four hydrogen ions are translocated across the cytoplasmic membrane), and thus conserves the redox energy in a proton gradient.</text>
</comment>
<feature type="transmembrane region" description="Helical" evidence="5">
    <location>
        <begin position="298"/>
        <end position="319"/>
    </location>
</feature>
<comment type="caution">
    <text evidence="8">The sequence shown here is derived from an EMBL/GenBank/DDBJ whole genome shotgun (WGS) entry which is preliminary data.</text>
</comment>
<name>A0A545TC76_9GAMM</name>
<dbReference type="GO" id="GO:0008137">
    <property type="term" value="F:NADH dehydrogenase (ubiquinone) activity"/>
    <property type="evidence" value="ECO:0007669"/>
    <property type="project" value="InterPro"/>
</dbReference>
<comment type="similarity">
    <text evidence="5">Belongs to the complex I subunit 2 family.</text>
</comment>
<dbReference type="Proteomes" id="UP000317839">
    <property type="component" value="Unassembled WGS sequence"/>
</dbReference>
<keyword evidence="8" id="KW-0560">Oxidoreductase</keyword>
<feature type="transmembrane region" description="Helical" evidence="5">
    <location>
        <begin position="368"/>
        <end position="389"/>
    </location>
</feature>
<feature type="domain" description="NADH:quinone oxidoreductase/Mrp antiporter transmembrane" evidence="7">
    <location>
        <begin position="124"/>
        <end position="412"/>
    </location>
</feature>
<keyword evidence="4 5" id="KW-0472">Membrane</keyword>
<evidence type="ECO:0000256" key="3">
    <source>
        <dbReference type="ARBA" id="ARBA00022989"/>
    </source>
</evidence>
<feature type="transmembrane region" description="Helical" evidence="5">
    <location>
        <begin position="272"/>
        <end position="291"/>
    </location>
</feature>
<keyword evidence="3 5" id="KW-1133">Transmembrane helix</keyword>
<evidence type="ECO:0000256" key="4">
    <source>
        <dbReference type="ARBA" id="ARBA00023136"/>
    </source>
</evidence>